<dbReference type="InterPro" id="IPR029068">
    <property type="entry name" value="Glyas_Bleomycin-R_OHBP_Dase"/>
</dbReference>
<dbReference type="Pfam" id="PF00903">
    <property type="entry name" value="Glyoxalase"/>
    <property type="match status" value="1"/>
</dbReference>
<gene>
    <name evidence="3" type="ORF">SAMN06265795_10155</name>
</gene>
<dbReference type="InterPro" id="IPR004360">
    <property type="entry name" value="Glyas_Fos-R_dOase_dom"/>
</dbReference>
<evidence type="ECO:0000313" key="4">
    <source>
        <dbReference type="Proteomes" id="UP000198284"/>
    </source>
</evidence>
<accession>A0A239BT37</accession>
<feature type="domain" description="VOC" evidence="2">
    <location>
        <begin position="3"/>
        <end position="128"/>
    </location>
</feature>
<dbReference type="SUPFAM" id="SSF54593">
    <property type="entry name" value="Glyoxalase/Bleomycin resistance protein/Dihydroxybiphenyl dioxygenase"/>
    <property type="match status" value="1"/>
</dbReference>
<dbReference type="PANTHER" id="PTHR33993">
    <property type="entry name" value="GLYOXALASE-RELATED"/>
    <property type="match status" value="1"/>
</dbReference>
<evidence type="ECO:0000313" key="3">
    <source>
        <dbReference type="EMBL" id="SNS10812.1"/>
    </source>
</evidence>
<dbReference type="Gene3D" id="3.10.180.10">
    <property type="entry name" value="2,3-Dihydroxybiphenyl 1,2-Dioxygenase, domain 1"/>
    <property type="match status" value="1"/>
</dbReference>
<protein>
    <recommendedName>
        <fullName evidence="2">VOC domain-containing protein</fullName>
    </recommendedName>
</protein>
<organism evidence="3 4">
    <name type="scientific">Noviherbaspirillum humi</name>
    <dbReference type="NCBI Taxonomy" id="1688639"/>
    <lineage>
        <taxon>Bacteria</taxon>
        <taxon>Pseudomonadati</taxon>
        <taxon>Pseudomonadota</taxon>
        <taxon>Betaproteobacteria</taxon>
        <taxon>Burkholderiales</taxon>
        <taxon>Oxalobacteraceae</taxon>
        <taxon>Noviherbaspirillum</taxon>
    </lineage>
</organism>
<dbReference type="EMBL" id="FZOT01000001">
    <property type="protein sequence ID" value="SNS10812.1"/>
    <property type="molecule type" value="Genomic_DNA"/>
</dbReference>
<evidence type="ECO:0000256" key="1">
    <source>
        <dbReference type="SAM" id="MobiDB-lite"/>
    </source>
</evidence>
<sequence length="132" mass="14453">MNPVIHFEMPYEDRERMAAFYRSAFGWQTQMLGPEMGNYVLATTTETETGDRGPTQPGAINGGFYGKHPDWPAQHPSVVIGVDDIRAAMEKVSASGGQVLGEPMEIPGVGHYVSFMDPEGNRVSMLQPLPRG</sequence>
<keyword evidence="4" id="KW-1185">Reference proteome</keyword>
<dbReference type="RefSeq" id="WP_089397299.1">
    <property type="nucleotide sequence ID" value="NZ_FZOT01000001.1"/>
</dbReference>
<reference evidence="3 4" key="1">
    <citation type="submission" date="2017-06" db="EMBL/GenBank/DDBJ databases">
        <authorList>
            <person name="Kim H.J."/>
            <person name="Triplett B.A."/>
        </authorList>
    </citation>
    <scope>NUCLEOTIDE SEQUENCE [LARGE SCALE GENOMIC DNA]</scope>
    <source>
        <strain evidence="3 4">U15</strain>
    </source>
</reference>
<feature type="region of interest" description="Disordered" evidence="1">
    <location>
        <begin position="46"/>
        <end position="67"/>
    </location>
</feature>
<name>A0A239BT37_9BURK</name>
<dbReference type="InterPro" id="IPR037523">
    <property type="entry name" value="VOC_core"/>
</dbReference>
<dbReference type="AlphaFoldDB" id="A0A239BT37"/>
<dbReference type="InterPro" id="IPR052164">
    <property type="entry name" value="Anthracycline_SecMetBiosynth"/>
</dbReference>
<dbReference type="CDD" id="cd07247">
    <property type="entry name" value="SgaA_N_like"/>
    <property type="match status" value="1"/>
</dbReference>
<evidence type="ECO:0000259" key="2">
    <source>
        <dbReference type="PROSITE" id="PS51819"/>
    </source>
</evidence>
<dbReference type="Proteomes" id="UP000198284">
    <property type="component" value="Unassembled WGS sequence"/>
</dbReference>
<proteinExistence type="predicted"/>
<dbReference type="PROSITE" id="PS51819">
    <property type="entry name" value="VOC"/>
    <property type="match status" value="1"/>
</dbReference>
<dbReference type="OrthoDB" id="8776491at2"/>